<evidence type="ECO:0000313" key="5">
    <source>
        <dbReference type="EMBL" id="AOT71110.1"/>
    </source>
</evidence>
<feature type="modified residue" description="4-aspartylphosphate" evidence="3">
    <location>
        <position position="69"/>
    </location>
</feature>
<dbReference type="CDD" id="cd17557">
    <property type="entry name" value="REC_Rcp-like"/>
    <property type="match status" value="1"/>
</dbReference>
<evidence type="ECO:0000256" key="3">
    <source>
        <dbReference type="PROSITE-ProRule" id="PRU00169"/>
    </source>
</evidence>
<reference evidence="5 6" key="1">
    <citation type="submission" date="2016-09" db="EMBL/GenBank/DDBJ databases">
        <title>Genomic analysis reveals versatility of anaerobic energy metabolism of Geosporobacter ferrireducens IRF9 of phylum Firmicutes.</title>
        <authorList>
            <person name="Kim S.-J."/>
        </authorList>
    </citation>
    <scope>NUCLEOTIDE SEQUENCE [LARGE SCALE GENOMIC DNA]</scope>
    <source>
        <strain evidence="5 6">IRF9</strain>
    </source>
</reference>
<dbReference type="Pfam" id="PF00072">
    <property type="entry name" value="Response_reg"/>
    <property type="match status" value="1"/>
</dbReference>
<dbReference type="AlphaFoldDB" id="A0A1D8GJM1"/>
<dbReference type="PANTHER" id="PTHR44520:SF2">
    <property type="entry name" value="RESPONSE REGULATOR RCP1"/>
    <property type="match status" value="1"/>
</dbReference>
<dbReference type="STRING" id="1424294.Gferi_17075"/>
<protein>
    <recommendedName>
        <fullName evidence="1">Stage 0 sporulation protein A homolog</fullName>
    </recommendedName>
</protein>
<dbReference type="Gene3D" id="3.40.50.2300">
    <property type="match status" value="1"/>
</dbReference>
<dbReference type="PROSITE" id="PS50110">
    <property type="entry name" value="RESPONSE_REGULATORY"/>
    <property type="match status" value="1"/>
</dbReference>
<dbReference type="EMBL" id="CP017269">
    <property type="protein sequence ID" value="AOT71110.1"/>
    <property type="molecule type" value="Genomic_DNA"/>
</dbReference>
<keyword evidence="3" id="KW-0597">Phosphoprotein</keyword>
<evidence type="ECO:0000259" key="4">
    <source>
        <dbReference type="PROSITE" id="PS50110"/>
    </source>
</evidence>
<sequence length="148" mass="17282">MQRKIPGEPFQILLVEDNPGDIRLIMEVMKEAKISNRICVIRDGEEAVNYLRIQSALVYGTLPDLILLDWNLPKKSGYEVLQEIKEDIVLRHIPVIILTSSQTEEDIYNAYHMHANCYISKPLELDQFIRMVKAIEEFWMTAVKLPRR</sequence>
<evidence type="ECO:0000256" key="1">
    <source>
        <dbReference type="ARBA" id="ARBA00018672"/>
    </source>
</evidence>
<evidence type="ECO:0000313" key="6">
    <source>
        <dbReference type="Proteomes" id="UP000095743"/>
    </source>
</evidence>
<dbReference type="InterPro" id="IPR001789">
    <property type="entry name" value="Sig_transdc_resp-reg_receiver"/>
</dbReference>
<dbReference type="SMART" id="SM00448">
    <property type="entry name" value="REC"/>
    <property type="match status" value="1"/>
</dbReference>
<dbReference type="PANTHER" id="PTHR44520">
    <property type="entry name" value="RESPONSE REGULATOR RCP1-RELATED"/>
    <property type="match status" value="1"/>
</dbReference>
<feature type="domain" description="Response regulatory" evidence="4">
    <location>
        <begin position="11"/>
        <end position="136"/>
    </location>
</feature>
<keyword evidence="6" id="KW-1185">Reference proteome</keyword>
<proteinExistence type="predicted"/>
<dbReference type="SUPFAM" id="SSF52172">
    <property type="entry name" value="CheY-like"/>
    <property type="match status" value="1"/>
</dbReference>
<comment type="function">
    <text evidence="2">May play the central regulatory role in sporulation. It may be an element of the effector pathway responsible for the activation of sporulation genes in response to nutritional stress. Spo0A may act in concert with spo0H (a sigma factor) to control the expression of some genes that are critical to the sporulation process.</text>
</comment>
<dbReference type="OrthoDB" id="9797092at2"/>
<dbReference type="GO" id="GO:0000160">
    <property type="term" value="P:phosphorelay signal transduction system"/>
    <property type="evidence" value="ECO:0007669"/>
    <property type="project" value="InterPro"/>
</dbReference>
<accession>A0A1D8GJM1</accession>
<dbReference type="Proteomes" id="UP000095743">
    <property type="component" value="Chromosome"/>
</dbReference>
<gene>
    <name evidence="5" type="ORF">Gferi_17075</name>
</gene>
<evidence type="ECO:0000256" key="2">
    <source>
        <dbReference type="ARBA" id="ARBA00024867"/>
    </source>
</evidence>
<dbReference type="RefSeq" id="WP_069978592.1">
    <property type="nucleotide sequence ID" value="NZ_CP017269.1"/>
</dbReference>
<dbReference type="KEGG" id="gfe:Gferi_17075"/>
<dbReference type="InterPro" id="IPR052893">
    <property type="entry name" value="TCS_response_regulator"/>
</dbReference>
<name>A0A1D8GJM1_9FIRM</name>
<dbReference type="InterPro" id="IPR011006">
    <property type="entry name" value="CheY-like_superfamily"/>
</dbReference>
<organism evidence="5 6">
    <name type="scientific">Geosporobacter ferrireducens</name>
    <dbReference type="NCBI Taxonomy" id="1424294"/>
    <lineage>
        <taxon>Bacteria</taxon>
        <taxon>Bacillati</taxon>
        <taxon>Bacillota</taxon>
        <taxon>Clostridia</taxon>
        <taxon>Peptostreptococcales</taxon>
        <taxon>Thermotaleaceae</taxon>
        <taxon>Geosporobacter</taxon>
    </lineage>
</organism>